<keyword evidence="5 7" id="KW-1133">Transmembrane helix</keyword>
<feature type="domain" description="Citrate transporter-like" evidence="8">
    <location>
        <begin position="79"/>
        <end position="441"/>
    </location>
</feature>
<keyword evidence="3" id="KW-0813">Transport</keyword>
<comment type="caution">
    <text evidence="9">The sequence shown here is derived from an EMBL/GenBank/DDBJ whole genome shotgun (WGS) entry which is preliminary data.</text>
</comment>
<dbReference type="GO" id="GO:0022857">
    <property type="term" value="F:transmembrane transporter activity"/>
    <property type="evidence" value="ECO:0007669"/>
    <property type="project" value="TreeGrafter"/>
</dbReference>
<feature type="transmembrane region" description="Helical" evidence="7">
    <location>
        <begin position="365"/>
        <end position="389"/>
    </location>
</feature>
<dbReference type="GO" id="GO:0005886">
    <property type="term" value="C:plasma membrane"/>
    <property type="evidence" value="ECO:0007669"/>
    <property type="project" value="TreeGrafter"/>
</dbReference>
<protein>
    <recommendedName>
        <fullName evidence="8">Citrate transporter-like domain-containing protein</fullName>
    </recommendedName>
</protein>
<feature type="transmembrane region" description="Helical" evidence="7">
    <location>
        <begin position="334"/>
        <end position="353"/>
    </location>
</feature>
<feature type="transmembrane region" description="Helical" evidence="7">
    <location>
        <begin position="130"/>
        <end position="151"/>
    </location>
</feature>
<evidence type="ECO:0000256" key="2">
    <source>
        <dbReference type="ARBA" id="ARBA00006772"/>
    </source>
</evidence>
<comment type="similarity">
    <text evidence="2">Belongs to the SLC13A/DASS transporter (TC 2.A.47) family. NADC subfamily.</text>
</comment>
<dbReference type="EMBL" id="QIBW01000025">
    <property type="protein sequence ID" value="ROT88045.1"/>
    <property type="molecule type" value="Genomic_DNA"/>
</dbReference>
<dbReference type="AlphaFoldDB" id="A0A423UH40"/>
<gene>
    <name evidence="9" type="ORF">DMP12_13555</name>
</gene>
<dbReference type="PANTHER" id="PTHR10283:SF82">
    <property type="entry name" value="SOLUTE CARRIER FAMILY 13 MEMBER 2"/>
    <property type="match status" value="1"/>
</dbReference>
<feature type="transmembrane region" description="Helical" evidence="7">
    <location>
        <begin position="311"/>
        <end position="328"/>
    </location>
</feature>
<dbReference type="Pfam" id="PF03600">
    <property type="entry name" value="CitMHS"/>
    <property type="match status" value="1"/>
</dbReference>
<feature type="transmembrane region" description="Helical" evidence="7">
    <location>
        <begin position="255"/>
        <end position="278"/>
    </location>
</feature>
<evidence type="ECO:0000256" key="1">
    <source>
        <dbReference type="ARBA" id="ARBA00004141"/>
    </source>
</evidence>
<keyword evidence="6 7" id="KW-0472">Membrane</keyword>
<feature type="transmembrane region" description="Helical" evidence="7">
    <location>
        <begin position="497"/>
        <end position="515"/>
    </location>
</feature>
<feature type="transmembrane region" description="Helical" evidence="7">
    <location>
        <begin position="212"/>
        <end position="235"/>
    </location>
</feature>
<accession>A0A423UH40</accession>
<keyword evidence="4 7" id="KW-0812">Transmembrane</keyword>
<feature type="transmembrane region" description="Helical" evidence="7">
    <location>
        <begin position="171"/>
        <end position="200"/>
    </location>
</feature>
<dbReference type="InterPro" id="IPR004680">
    <property type="entry name" value="Cit_transptr-like_dom"/>
</dbReference>
<evidence type="ECO:0000313" key="9">
    <source>
        <dbReference type="EMBL" id="ROT88045.1"/>
    </source>
</evidence>
<sequence length="517" mass="55139">MEVSEASFSRFVFTTTGGIMTEIAIDSSIRGKFGKESMKRLIAIIAAAAVFSFFQFACPVPESLSREAMSAVGILLCCIILWVTEALPFIVTVVLIYVLLPMTGVLPFATTTLENGAVVQSVFNQSSLMVPIYCLFIFAVTAAVMATPIPFRVANAVLKWSKGDSRKIVVGLMMVTGIFSMFIADLAASAIFVGISLSIVEANNGVKKLSGLGKALTLGIPAAALIGGIGTPLGNSSNMLVISMLETAIGFRVTFLGWCIANIPLALAVTFLSSLWIVRVFKLEDIKQDAYLVVESKLEGIQGITVKEIKLIVWYVIAFGLMIASTWLPQINSIMVALIFCVLAFLPGLNLLTKKEFYESIPWEVIMMVVGIQVLATGLVGTGVATWFVNTLLVGVEAWPALLIVLVMCLVTLVLHLFIPIGPPVISVAIPLLVAVVSAVNMAAGSMVVNPGIVACIGGGLCVVSTFFPLDSIILIGYDKGWISMAEYVRKSWAPTVILLVASVIWLPIISGVAFPA</sequence>
<evidence type="ECO:0000256" key="5">
    <source>
        <dbReference type="ARBA" id="ARBA00022989"/>
    </source>
</evidence>
<comment type="subcellular location">
    <subcellularLocation>
        <location evidence="1">Membrane</location>
        <topology evidence="1">Multi-pass membrane protein</topology>
    </subcellularLocation>
</comment>
<dbReference type="Proteomes" id="UP000285258">
    <property type="component" value="Unassembled WGS sequence"/>
</dbReference>
<organism evidence="9 10">
    <name type="scientific">Gordonibacter urolithinfaciens</name>
    <dbReference type="NCBI Taxonomy" id="1335613"/>
    <lineage>
        <taxon>Bacteria</taxon>
        <taxon>Bacillati</taxon>
        <taxon>Actinomycetota</taxon>
        <taxon>Coriobacteriia</taxon>
        <taxon>Eggerthellales</taxon>
        <taxon>Eggerthellaceae</taxon>
        <taxon>Gordonibacter</taxon>
    </lineage>
</organism>
<feature type="transmembrane region" description="Helical" evidence="7">
    <location>
        <begin position="452"/>
        <end position="476"/>
    </location>
</feature>
<reference evidence="10" key="1">
    <citation type="submission" date="2018-05" db="EMBL/GenBank/DDBJ databases">
        <title>Genome Sequencing of selected type strains of the family Eggerthellaceae.</title>
        <authorList>
            <person name="Danylec N."/>
            <person name="Stoll D.A."/>
            <person name="Doetsch A."/>
            <person name="Huch M."/>
        </authorList>
    </citation>
    <scope>NUCLEOTIDE SEQUENCE [LARGE SCALE GENOMIC DNA]</scope>
    <source>
        <strain evidence="10">DSM 27213</strain>
    </source>
</reference>
<proteinExistence type="inferred from homology"/>
<evidence type="ECO:0000256" key="3">
    <source>
        <dbReference type="ARBA" id="ARBA00022448"/>
    </source>
</evidence>
<evidence type="ECO:0000256" key="7">
    <source>
        <dbReference type="SAM" id="Phobius"/>
    </source>
</evidence>
<dbReference type="PANTHER" id="PTHR10283">
    <property type="entry name" value="SOLUTE CARRIER FAMILY 13 MEMBER"/>
    <property type="match status" value="1"/>
</dbReference>
<feature type="transmembrane region" description="Helical" evidence="7">
    <location>
        <begin position="69"/>
        <end position="100"/>
    </location>
</feature>
<name>A0A423UH40_9ACTN</name>
<feature type="transmembrane region" description="Helical" evidence="7">
    <location>
        <begin position="401"/>
        <end position="419"/>
    </location>
</feature>
<feature type="transmembrane region" description="Helical" evidence="7">
    <location>
        <begin position="40"/>
        <end position="57"/>
    </location>
</feature>
<evidence type="ECO:0000256" key="6">
    <source>
        <dbReference type="ARBA" id="ARBA00023136"/>
    </source>
</evidence>
<evidence type="ECO:0000256" key="4">
    <source>
        <dbReference type="ARBA" id="ARBA00022692"/>
    </source>
</evidence>
<evidence type="ECO:0000259" key="8">
    <source>
        <dbReference type="Pfam" id="PF03600"/>
    </source>
</evidence>
<evidence type="ECO:0000313" key="10">
    <source>
        <dbReference type="Proteomes" id="UP000285258"/>
    </source>
</evidence>
<feature type="transmembrane region" description="Helical" evidence="7">
    <location>
        <begin position="426"/>
        <end position="446"/>
    </location>
</feature>